<proteinExistence type="predicted"/>
<dbReference type="RefSeq" id="WP_135524807.1">
    <property type="nucleotide sequence ID" value="NZ_SRLH01000001.1"/>
</dbReference>
<name>A0A4Z0LCI6_9FLAO</name>
<dbReference type="PANTHER" id="PTHR40980:SF4">
    <property type="entry name" value="TONB-DEPENDENT RECEPTOR-LIKE BETA-BARREL DOMAIN-CONTAINING PROTEIN"/>
    <property type="match status" value="1"/>
</dbReference>
<keyword evidence="3" id="KW-1185">Reference proteome</keyword>
<comment type="caution">
    <text evidence="2">The sequence shown here is derived from an EMBL/GenBank/DDBJ whole genome shotgun (WGS) entry which is preliminary data.</text>
</comment>
<organism evidence="2 3">
    <name type="scientific">Flavobacterium humi</name>
    <dbReference type="NCBI Taxonomy" id="2562683"/>
    <lineage>
        <taxon>Bacteria</taxon>
        <taxon>Pseudomonadati</taxon>
        <taxon>Bacteroidota</taxon>
        <taxon>Flavobacteriia</taxon>
        <taxon>Flavobacteriales</taxon>
        <taxon>Flavobacteriaceae</taxon>
        <taxon>Flavobacterium</taxon>
    </lineage>
</organism>
<evidence type="ECO:0000259" key="1">
    <source>
        <dbReference type="Pfam" id="PF14905"/>
    </source>
</evidence>
<feature type="domain" description="Outer membrane protein beta-barrel" evidence="1">
    <location>
        <begin position="290"/>
        <end position="676"/>
    </location>
</feature>
<dbReference type="OrthoDB" id="8764943at2"/>
<dbReference type="SUPFAM" id="SSF56935">
    <property type="entry name" value="Porins"/>
    <property type="match status" value="1"/>
</dbReference>
<dbReference type="AlphaFoldDB" id="A0A4Z0LCI6"/>
<evidence type="ECO:0000313" key="3">
    <source>
        <dbReference type="Proteomes" id="UP000297407"/>
    </source>
</evidence>
<dbReference type="Proteomes" id="UP000297407">
    <property type="component" value="Unassembled WGS sequence"/>
</dbReference>
<protein>
    <submittedName>
        <fullName evidence="2">TonB-dependent receptor</fullName>
    </submittedName>
</protein>
<dbReference type="InterPro" id="IPR041700">
    <property type="entry name" value="OMP_b-brl_3"/>
</dbReference>
<dbReference type="Pfam" id="PF14905">
    <property type="entry name" value="OMP_b-brl_3"/>
    <property type="match status" value="1"/>
</dbReference>
<accession>A0A4Z0LCI6</accession>
<dbReference type="PANTHER" id="PTHR40980">
    <property type="entry name" value="PLUG DOMAIN-CONTAINING PROTEIN"/>
    <property type="match status" value="1"/>
</dbReference>
<dbReference type="EMBL" id="SRLH01000001">
    <property type="protein sequence ID" value="TGD59600.1"/>
    <property type="molecule type" value="Genomic_DNA"/>
</dbReference>
<sequence>MKNVWIGLLAATASIAGFSQNEIKKDTLATPLEEIAVKGNAKSVSIKNGNIKLDIPNSAFKTVSNSLDLLSKLPKVQVSPDKESIYVVGKGQALLYIDNQKVEINELNSLAVEDIKSIEILQNPSSKYEAAGRAVILVTRKLSKKEGLKAMITENASFKKYFNNYFGTHLDIKKGKLEIRSNFNYNQLVVWESNGNDFLIPSEGIAMDYLVKAVTKRPQFVFGSGIFYKINADDYLSFNVSCRTQKDKFDITTMTYSNIQNIENRIATTNRNNEDRQYYSAFFNYNHALKSIEGLLFTGFQYTNLNRDMSGLIYDNYNDTGFEPVQKRNQEFAVSVFSGRADFEKKFKNETKLELGALFLQARSDNGSLTENFNPEGKTDTQYLYKERNSAAYSQFSGTLKKWRYTLGLRAENTYVKGKIQSEKGILVARNYTDIFPKLEAELPIDSTKSVSFRYAKSISRPDFSSLSQATAYINPYFAFSGNSNLDPSLTDEITVDFQRNEMAIGISYIQKKHPVYYGSIYDNTQHLLTLKPINFEKESGFNFEFTMPFSYRFWSTTNVFSAVLNKVEDNAAVIRQAKPYGYWYSNNTFKLPKEFTLMVTGWGLTRQQEGIFERKGIFTLDATVSKTFLQHFDCTLSCTDIFRKLNTFDNYTVNAVMAKGRYFSDAHMLSLSVKYSFGKLKNQGFKEKDIDENANRIR</sequence>
<evidence type="ECO:0000313" key="2">
    <source>
        <dbReference type="EMBL" id="TGD59600.1"/>
    </source>
</evidence>
<gene>
    <name evidence="2" type="ORF">E4635_01320</name>
</gene>
<keyword evidence="2" id="KW-0675">Receptor</keyword>
<reference evidence="2 3" key="1">
    <citation type="submission" date="2019-04" db="EMBL/GenBank/DDBJ databases">
        <title>Flavobacterium sp. strain DS2-A Genome sequencing and assembly.</title>
        <authorList>
            <person name="Kim I."/>
        </authorList>
    </citation>
    <scope>NUCLEOTIDE SEQUENCE [LARGE SCALE GENOMIC DNA]</scope>
    <source>
        <strain evidence="2 3">DS2-A</strain>
    </source>
</reference>